<accession>X1TUX5</accession>
<dbReference type="SUPFAM" id="SSF52540">
    <property type="entry name" value="P-loop containing nucleoside triphosphate hydrolases"/>
    <property type="match status" value="1"/>
</dbReference>
<keyword evidence="2" id="KW-0547">Nucleotide-binding</keyword>
<dbReference type="EMBL" id="BARW01009718">
    <property type="protein sequence ID" value="GAI83844.1"/>
    <property type="molecule type" value="Genomic_DNA"/>
</dbReference>
<dbReference type="Gene3D" id="1.10.510.10">
    <property type="entry name" value="Transferase(Phosphotransferase) domain 1"/>
    <property type="match status" value="1"/>
</dbReference>
<protein>
    <recommendedName>
        <fullName evidence="5">Protein kinase domain-containing protein</fullName>
    </recommendedName>
</protein>
<dbReference type="InterPro" id="IPR011009">
    <property type="entry name" value="Kinase-like_dom_sf"/>
</dbReference>
<dbReference type="InterPro" id="IPR041664">
    <property type="entry name" value="AAA_16"/>
</dbReference>
<keyword evidence="1" id="KW-0808">Transferase</keyword>
<dbReference type="AlphaFoldDB" id="X1TUX5"/>
<dbReference type="PANTHER" id="PTHR43289:SF6">
    <property type="entry name" value="SERINE_THREONINE-PROTEIN KINASE NEKL-3"/>
    <property type="match status" value="1"/>
</dbReference>
<evidence type="ECO:0000313" key="6">
    <source>
        <dbReference type="EMBL" id="GAI83844.1"/>
    </source>
</evidence>
<dbReference type="InterPro" id="IPR000719">
    <property type="entry name" value="Prot_kinase_dom"/>
</dbReference>
<evidence type="ECO:0000256" key="4">
    <source>
        <dbReference type="ARBA" id="ARBA00022840"/>
    </source>
</evidence>
<gene>
    <name evidence="6" type="ORF">S12H4_19431</name>
</gene>
<evidence type="ECO:0000256" key="2">
    <source>
        <dbReference type="ARBA" id="ARBA00022741"/>
    </source>
</evidence>
<proteinExistence type="predicted"/>
<dbReference type="PROSITE" id="PS50011">
    <property type="entry name" value="PROTEIN_KINASE_DOM"/>
    <property type="match status" value="1"/>
</dbReference>
<dbReference type="GO" id="GO:0004674">
    <property type="term" value="F:protein serine/threonine kinase activity"/>
    <property type="evidence" value="ECO:0007669"/>
    <property type="project" value="TreeGrafter"/>
</dbReference>
<dbReference type="PANTHER" id="PTHR43289">
    <property type="entry name" value="MITOGEN-ACTIVATED PROTEIN KINASE KINASE KINASE 20-RELATED"/>
    <property type="match status" value="1"/>
</dbReference>
<feature type="non-terminal residue" evidence="6">
    <location>
        <position position="1"/>
    </location>
</feature>
<keyword evidence="4" id="KW-0067">ATP-binding</keyword>
<dbReference type="SUPFAM" id="SSF56112">
    <property type="entry name" value="Protein kinase-like (PK-like)"/>
    <property type="match status" value="1"/>
</dbReference>
<dbReference type="Pfam" id="PF00069">
    <property type="entry name" value="Pkinase"/>
    <property type="match status" value="1"/>
</dbReference>
<dbReference type="Pfam" id="PF13191">
    <property type="entry name" value="AAA_16"/>
    <property type="match status" value="1"/>
</dbReference>
<evidence type="ECO:0000256" key="3">
    <source>
        <dbReference type="ARBA" id="ARBA00022777"/>
    </source>
</evidence>
<dbReference type="InterPro" id="IPR027417">
    <property type="entry name" value="P-loop_NTPase"/>
</dbReference>
<keyword evidence="3" id="KW-0418">Kinase</keyword>
<organism evidence="6">
    <name type="scientific">marine sediment metagenome</name>
    <dbReference type="NCBI Taxonomy" id="412755"/>
    <lineage>
        <taxon>unclassified sequences</taxon>
        <taxon>metagenomes</taxon>
        <taxon>ecological metagenomes</taxon>
    </lineage>
</organism>
<comment type="caution">
    <text evidence="6">The sequence shown here is derived from an EMBL/GenBank/DDBJ whole genome shotgun (WGS) entry which is preliminary data.</text>
</comment>
<dbReference type="GO" id="GO:0005524">
    <property type="term" value="F:ATP binding"/>
    <property type="evidence" value="ECO:0007669"/>
    <property type="project" value="UniProtKB-KW"/>
</dbReference>
<name>X1TUX5_9ZZZZ</name>
<reference evidence="6" key="1">
    <citation type="journal article" date="2014" name="Front. Microbiol.">
        <title>High frequency of phylogenetically diverse reductive dehalogenase-homologous genes in deep subseafloor sedimentary metagenomes.</title>
        <authorList>
            <person name="Kawai M."/>
            <person name="Futagami T."/>
            <person name="Toyoda A."/>
            <person name="Takaki Y."/>
            <person name="Nishi S."/>
            <person name="Hori S."/>
            <person name="Arai W."/>
            <person name="Tsubouchi T."/>
            <person name="Morono Y."/>
            <person name="Uchiyama I."/>
            <person name="Ito T."/>
            <person name="Fujiyama A."/>
            <person name="Inagaki F."/>
            <person name="Takami H."/>
        </authorList>
    </citation>
    <scope>NUCLEOTIDE SEQUENCE</scope>
    <source>
        <strain evidence="6">Expedition CK06-06</strain>
    </source>
</reference>
<sequence>EASALTEKYEIVGTLYYMSPQQAIGVQIDEQSDIFSLGVVLYQLLTGHLPFEGDNPGAIIHSILHSDPLRVEEVREGIPVEVEQVVFKALQKKPKERYQSVMEFKSDLEKVREIFKGKTHELIATEEVFEERAGGIYSAFVGREREIEILEGNLERMLKGEGSTVLVRGEAGIGKSRLLWELGRKAKRKKARYFVGRCLFGREDFPYQPILDVIRSYLELKGVRDTERLGDFIEHKAPHLTGRMGVIQAFLYMRGEKESSLINKEQLWDTATELVKVMSQIDQYCFILTISIGLILLL</sequence>
<dbReference type="Gene3D" id="3.40.50.300">
    <property type="entry name" value="P-loop containing nucleotide triphosphate hydrolases"/>
    <property type="match status" value="1"/>
</dbReference>
<evidence type="ECO:0000256" key="1">
    <source>
        <dbReference type="ARBA" id="ARBA00022679"/>
    </source>
</evidence>
<feature type="domain" description="Protein kinase" evidence="5">
    <location>
        <begin position="1"/>
        <end position="123"/>
    </location>
</feature>
<evidence type="ECO:0000259" key="5">
    <source>
        <dbReference type="PROSITE" id="PS50011"/>
    </source>
</evidence>